<evidence type="ECO:0000256" key="1">
    <source>
        <dbReference type="ARBA" id="ARBA00023254"/>
    </source>
</evidence>
<sequence>MSATGTFATRSRLGKPRVLPCGSRLSAFSPILRASPMSSPPTITKQPDQPGYSDDLIFYCRICFRGLATETPRDPDQPAFYVTSCGHLVCSEHVFPNGAPPDAMTRTHTCPYCETSGASFAGLLGGRAKPPAGLKDYFTPPKELLETFGGAFKFQVDHLIHSAAHYKSIADKLASKLENQKDVLLRVKDELLEARELKKENPALKAQIARLQKENDNLRTQLDPSQRQQGDAQRPLQSPSLQASNNTSPTGVNDNTLKRKVDDTEEQNTRIRDFRRVLNANVRIGMPPPVLPIPTSSHSPRNPQNQMLQHGLPAQAFMNKDHYAAPNHQGFRQNNGFEEEQRFQCSNDEYTQQMANHRSFQNQNQNYQRPPQTPQQSFFSRTDIPHTPINSNPPFRNPFPVSRSYTGEHRISYLSPPTSRPGFEHHYRGNANPNITPSKGRLSLAPPSSSHHYPISSMSRSQTMDMGSSGVSPFFSRPGSVAGDGRNTFEGPFMQRPQSSRPSMEHGTGGLGALLNGSGNYMDRPGLRRSVRRE</sequence>
<dbReference type="GO" id="GO:0016925">
    <property type="term" value="P:protein sumoylation"/>
    <property type="evidence" value="ECO:0007669"/>
    <property type="project" value="TreeGrafter"/>
</dbReference>
<organism evidence="5 6">
    <name type="scientific">Sphaerosporella brunnea</name>
    <dbReference type="NCBI Taxonomy" id="1250544"/>
    <lineage>
        <taxon>Eukaryota</taxon>
        <taxon>Fungi</taxon>
        <taxon>Dikarya</taxon>
        <taxon>Ascomycota</taxon>
        <taxon>Pezizomycotina</taxon>
        <taxon>Pezizomycetes</taxon>
        <taxon>Pezizales</taxon>
        <taxon>Pyronemataceae</taxon>
        <taxon>Sphaerosporella</taxon>
    </lineage>
</organism>
<feature type="compositionally biased region" description="Polar residues" evidence="3">
    <location>
        <begin position="462"/>
        <end position="471"/>
    </location>
</feature>
<accession>A0A5J5EPB3</accession>
<feature type="domain" description="RING-type" evidence="4">
    <location>
        <begin position="60"/>
        <end position="114"/>
    </location>
</feature>
<evidence type="ECO:0000313" key="6">
    <source>
        <dbReference type="Proteomes" id="UP000326924"/>
    </source>
</evidence>
<keyword evidence="1" id="KW-0469">Meiosis</keyword>
<dbReference type="GO" id="GO:0000795">
    <property type="term" value="C:synaptonemal complex"/>
    <property type="evidence" value="ECO:0007669"/>
    <property type="project" value="InterPro"/>
</dbReference>
<feature type="compositionally biased region" description="Basic and acidic residues" evidence="3">
    <location>
        <begin position="256"/>
        <end position="268"/>
    </location>
</feature>
<reference evidence="5 6" key="1">
    <citation type="submission" date="2019-09" db="EMBL/GenBank/DDBJ databases">
        <title>Draft genome of the ectomycorrhizal ascomycete Sphaerosporella brunnea.</title>
        <authorList>
            <consortium name="DOE Joint Genome Institute"/>
            <person name="Benucci G.M."/>
            <person name="Marozzi G."/>
            <person name="Antonielli L."/>
            <person name="Sanchez S."/>
            <person name="Marco P."/>
            <person name="Wang X."/>
            <person name="Falini L.B."/>
            <person name="Barry K."/>
            <person name="Haridas S."/>
            <person name="Lipzen A."/>
            <person name="Labutti K."/>
            <person name="Grigoriev I.V."/>
            <person name="Murat C."/>
            <person name="Martin F."/>
            <person name="Albertini E."/>
            <person name="Donnini D."/>
            <person name="Bonito G."/>
        </authorList>
    </citation>
    <scope>NUCLEOTIDE SEQUENCE [LARGE SCALE GENOMIC DNA]</scope>
    <source>
        <strain evidence="5 6">Sb_GMNB300</strain>
    </source>
</reference>
<feature type="region of interest" description="Disordered" evidence="3">
    <location>
        <begin position="415"/>
        <end position="534"/>
    </location>
</feature>
<proteinExistence type="predicted"/>
<dbReference type="GO" id="GO:0008270">
    <property type="term" value="F:zinc ion binding"/>
    <property type="evidence" value="ECO:0007669"/>
    <property type="project" value="UniProtKB-KW"/>
</dbReference>
<dbReference type="OrthoDB" id="5410764at2759"/>
<dbReference type="PANTHER" id="PTHR22663:SF17">
    <property type="entry name" value="RING FINGER PROTEIN NARYA-RELATED"/>
    <property type="match status" value="1"/>
</dbReference>
<dbReference type="GO" id="GO:0019789">
    <property type="term" value="F:SUMO transferase activity"/>
    <property type="evidence" value="ECO:0007669"/>
    <property type="project" value="InterPro"/>
</dbReference>
<comment type="caution">
    <text evidence="5">The sequence shown here is derived from an EMBL/GenBank/DDBJ whole genome shotgun (WGS) entry which is preliminary data.</text>
</comment>
<dbReference type="EMBL" id="VXIS01000165">
    <property type="protein sequence ID" value="KAA8899515.1"/>
    <property type="molecule type" value="Genomic_DNA"/>
</dbReference>
<dbReference type="GO" id="GO:0007131">
    <property type="term" value="P:reciprocal meiotic recombination"/>
    <property type="evidence" value="ECO:0007669"/>
    <property type="project" value="InterPro"/>
</dbReference>
<feature type="region of interest" description="Disordered" evidence="3">
    <location>
        <begin position="221"/>
        <end position="268"/>
    </location>
</feature>
<dbReference type="GO" id="GO:0007129">
    <property type="term" value="P:homologous chromosome pairing at meiosis"/>
    <property type="evidence" value="ECO:0007669"/>
    <property type="project" value="TreeGrafter"/>
</dbReference>
<name>A0A5J5EPB3_9PEZI</name>
<keyword evidence="6" id="KW-1185">Reference proteome</keyword>
<evidence type="ECO:0000256" key="2">
    <source>
        <dbReference type="PROSITE-ProRule" id="PRU00175"/>
    </source>
</evidence>
<protein>
    <recommendedName>
        <fullName evidence="4">RING-type domain-containing protein</fullName>
    </recommendedName>
</protein>
<dbReference type="InParanoid" id="A0A5J5EPB3"/>
<keyword evidence="2" id="KW-0863">Zinc-finger</keyword>
<gene>
    <name evidence="5" type="ORF">FN846DRAFT_173080</name>
</gene>
<dbReference type="InterPro" id="IPR042123">
    <property type="entry name" value="Zip3/RNF212-like"/>
</dbReference>
<dbReference type="InterPro" id="IPR001841">
    <property type="entry name" value="Znf_RING"/>
</dbReference>
<evidence type="ECO:0000313" key="5">
    <source>
        <dbReference type="EMBL" id="KAA8899515.1"/>
    </source>
</evidence>
<feature type="compositionally biased region" description="Low complexity" evidence="3">
    <location>
        <begin position="446"/>
        <end position="461"/>
    </location>
</feature>
<dbReference type="PANTHER" id="PTHR22663">
    <property type="entry name" value="RING FINGER PROTEIN NARYA-RELATED"/>
    <property type="match status" value="1"/>
</dbReference>
<keyword evidence="2" id="KW-0862">Zinc</keyword>
<dbReference type="Pfam" id="PF14634">
    <property type="entry name" value="zf-RING_5"/>
    <property type="match status" value="1"/>
</dbReference>
<dbReference type="Proteomes" id="UP000326924">
    <property type="component" value="Unassembled WGS sequence"/>
</dbReference>
<feature type="compositionally biased region" description="Polar residues" evidence="3">
    <location>
        <begin position="221"/>
        <end position="255"/>
    </location>
</feature>
<evidence type="ECO:0000256" key="3">
    <source>
        <dbReference type="SAM" id="MobiDB-lite"/>
    </source>
</evidence>
<evidence type="ECO:0000259" key="4">
    <source>
        <dbReference type="PROSITE" id="PS50089"/>
    </source>
</evidence>
<keyword evidence="2" id="KW-0479">Metal-binding</keyword>
<dbReference type="AlphaFoldDB" id="A0A5J5EPB3"/>
<dbReference type="PROSITE" id="PS50089">
    <property type="entry name" value="ZF_RING_2"/>
    <property type="match status" value="1"/>
</dbReference>